<evidence type="ECO:0000313" key="3">
    <source>
        <dbReference type="EMBL" id="AHW61704.1"/>
    </source>
</evidence>
<evidence type="ECO:0000313" key="6">
    <source>
        <dbReference type="Proteomes" id="UP000181981"/>
    </source>
</evidence>
<dbReference type="RefSeq" id="WP_038556943.1">
    <property type="nucleotide sequence ID" value="NZ_FOHT01000009.1"/>
</dbReference>
<accession>X5DKK3</accession>
<dbReference type="EMBL" id="CP007451">
    <property type="protein sequence ID" value="AHW61704.1"/>
    <property type="molecule type" value="Genomic_DNA"/>
</dbReference>
<proteinExistence type="predicted"/>
<name>X5DKK3_9BACT</name>
<dbReference type="Proteomes" id="UP000023772">
    <property type="component" value="Chromosome"/>
</dbReference>
<dbReference type="EMBL" id="FOHT01000009">
    <property type="protein sequence ID" value="SET26351.1"/>
    <property type="molecule type" value="Genomic_DNA"/>
</dbReference>
<keyword evidence="5" id="KW-1185">Reference proteome</keyword>
<keyword evidence="2" id="KW-0732">Signal</keyword>
<evidence type="ECO:0000256" key="2">
    <source>
        <dbReference type="SAM" id="SignalP"/>
    </source>
</evidence>
<protein>
    <submittedName>
        <fullName evidence="4">Uncharacterized protein</fullName>
    </submittedName>
</protein>
<dbReference type="AlphaFoldDB" id="X5DKK3"/>
<evidence type="ECO:0000313" key="4">
    <source>
        <dbReference type="EMBL" id="SET26351.1"/>
    </source>
</evidence>
<feature type="region of interest" description="Disordered" evidence="1">
    <location>
        <begin position="356"/>
        <end position="377"/>
    </location>
</feature>
<evidence type="ECO:0000256" key="1">
    <source>
        <dbReference type="SAM" id="MobiDB-lite"/>
    </source>
</evidence>
<organism evidence="4 6">
    <name type="scientific">Draconibacterium orientale</name>
    <dbReference type="NCBI Taxonomy" id="1168034"/>
    <lineage>
        <taxon>Bacteria</taxon>
        <taxon>Pseudomonadati</taxon>
        <taxon>Bacteroidota</taxon>
        <taxon>Bacteroidia</taxon>
        <taxon>Marinilabiliales</taxon>
        <taxon>Prolixibacteraceae</taxon>
        <taxon>Draconibacterium</taxon>
    </lineage>
</organism>
<dbReference type="OrthoDB" id="1118097at2"/>
<sequence>MKKQILILTFFVAAIFAGTSSYGQDVDYVNASATDCVTPTPLTCVTNNNELAPIPGKTYTYGINVSPTVTTGNIQWFVYNATTTGGIISAYDISTAAAAAEADGGTSLFLLDAEDGIYNQSTGNDQATIDISWQSFNGTSNIILLVAYVEGEDGCSDNIEVYRIEPAFAFTLDIAGMFDDGTIPASGNANECVSPVQSASYASDVLTMDYGQNYIYFSVNAANFVNSWMPTFSVEDNTTGATVTTAEISWAYPDQAILGASGAATGTWNSASTAVDAQATTGAVGPGGECIVVRVLLDYGNVENDVASHFTLGVNGIMYDPSDGGYDTPGLADLDPVASAPCTNTATDVATYDMTPRPNITTNTTVGTGDKAFEPKN</sequence>
<dbReference type="KEGG" id="dori:FH5T_06845"/>
<feature type="signal peptide" evidence="2">
    <location>
        <begin position="1"/>
        <end position="23"/>
    </location>
</feature>
<gene>
    <name evidence="3" type="ORF">FH5T_06845</name>
    <name evidence="4" type="ORF">SAMN05444285_10917</name>
</gene>
<dbReference type="HOGENOM" id="CLU_733064_0_0_10"/>
<feature type="compositionally biased region" description="Polar residues" evidence="1">
    <location>
        <begin position="358"/>
        <end position="367"/>
    </location>
</feature>
<feature type="chain" id="PRO_5010515008" evidence="2">
    <location>
        <begin position="24"/>
        <end position="377"/>
    </location>
</feature>
<reference evidence="4 6" key="2">
    <citation type="submission" date="2016-10" db="EMBL/GenBank/DDBJ databases">
        <authorList>
            <person name="de Groot N.N."/>
        </authorList>
    </citation>
    <scope>NUCLEOTIDE SEQUENCE [LARGE SCALE GENOMIC DNA]</scope>
    <source>
        <strain evidence="4 6">DSM 25947</strain>
    </source>
</reference>
<reference evidence="3 5" key="1">
    <citation type="submission" date="2014-03" db="EMBL/GenBank/DDBJ databases">
        <title>Complete genome sequence of a deeply braunched marine Bacteroidia bacterium Draconibacterium orientale type strain FH5T.</title>
        <authorList>
            <person name="Li X."/>
            <person name="Wang X."/>
            <person name="Xie Z."/>
            <person name="Du Z."/>
            <person name="Chen G."/>
        </authorList>
    </citation>
    <scope>NUCLEOTIDE SEQUENCE [LARGE SCALE GENOMIC DNA]</scope>
    <source>
        <strain evidence="3 5">FH5</strain>
    </source>
</reference>
<evidence type="ECO:0000313" key="5">
    <source>
        <dbReference type="Proteomes" id="UP000023772"/>
    </source>
</evidence>
<dbReference type="Proteomes" id="UP000181981">
    <property type="component" value="Unassembled WGS sequence"/>
</dbReference>